<accession>A0A0N8PZW0</accession>
<gene>
    <name evidence="1" type="ORF">RHOBADRAFT_55166</name>
</gene>
<dbReference type="Proteomes" id="UP000053890">
    <property type="component" value="Unassembled WGS sequence"/>
</dbReference>
<keyword evidence="2" id="KW-1185">Reference proteome</keyword>
<dbReference type="RefSeq" id="XP_018269470.1">
    <property type="nucleotide sequence ID" value="XM_018417704.1"/>
</dbReference>
<dbReference type="EMBL" id="KQ474083">
    <property type="protein sequence ID" value="KPV73421.1"/>
    <property type="molecule type" value="Genomic_DNA"/>
</dbReference>
<organism evidence="1 2">
    <name type="scientific">Rhodotorula graminis (strain WP1)</name>
    <dbReference type="NCBI Taxonomy" id="578459"/>
    <lineage>
        <taxon>Eukaryota</taxon>
        <taxon>Fungi</taxon>
        <taxon>Dikarya</taxon>
        <taxon>Basidiomycota</taxon>
        <taxon>Pucciniomycotina</taxon>
        <taxon>Microbotryomycetes</taxon>
        <taxon>Sporidiobolales</taxon>
        <taxon>Sporidiobolaceae</taxon>
        <taxon>Rhodotorula</taxon>
    </lineage>
</organism>
<dbReference type="AlphaFoldDB" id="A0A0N8PZW0"/>
<protein>
    <submittedName>
        <fullName evidence="1">Uncharacterized protein</fullName>
    </submittedName>
</protein>
<proteinExistence type="predicted"/>
<sequence>MSAHPPTPNELSLDSNVASAIHTYRELWYVRRATDPVNERISYEVKTNALLEWRATIQQRAVDCVGGRTSEQISTAYIQVKALQERRRLDADQSLHDPIVAVLNAFSIVLDERRHPVPTGPVRSLGRSSRAPSSSLGLRQQRLYFQRRY</sequence>
<name>A0A0N8PZW0_RHOGW</name>
<reference evidence="1 2" key="1">
    <citation type="journal article" date="2015" name="Front. Microbiol.">
        <title>Genome sequence of the plant growth promoting endophytic yeast Rhodotorula graminis WP1.</title>
        <authorList>
            <person name="Firrincieli A."/>
            <person name="Otillar R."/>
            <person name="Salamov A."/>
            <person name="Schmutz J."/>
            <person name="Khan Z."/>
            <person name="Redman R.S."/>
            <person name="Fleck N.D."/>
            <person name="Lindquist E."/>
            <person name="Grigoriev I.V."/>
            <person name="Doty S.L."/>
        </authorList>
    </citation>
    <scope>NUCLEOTIDE SEQUENCE [LARGE SCALE GENOMIC DNA]</scope>
    <source>
        <strain evidence="1 2">WP1</strain>
    </source>
</reference>
<dbReference type="GeneID" id="28978152"/>
<evidence type="ECO:0000313" key="2">
    <source>
        <dbReference type="Proteomes" id="UP000053890"/>
    </source>
</evidence>
<evidence type="ECO:0000313" key="1">
    <source>
        <dbReference type="EMBL" id="KPV73421.1"/>
    </source>
</evidence>